<organism evidence="1 2">
    <name type="scientific">Sphingobium yanoikuyae</name>
    <name type="common">Sphingomonas yanoikuyae</name>
    <dbReference type="NCBI Taxonomy" id="13690"/>
    <lineage>
        <taxon>Bacteria</taxon>
        <taxon>Pseudomonadati</taxon>
        <taxon>Pseudomonadota</taxon>
        <taxon>Alphaproteobacteria</taxon>
        <taxon>Sphingomonadales</taxon>
        <taxon>Sphingomonadaceae</taxon>
        <taxon>Sphingobium</taxon>
    </lineage>
</organism>
<protein>
    <recommendedName>
        <fullName evidence="3">Phage tail protein</fullName>
    </recommendedName>
</protein>
<evidence type="ECO:0000313" key="1">
    <source>
        <dbReference type="EMBL" id="MDH2134930.1"/>
    </source>
</evidence>
<evidence type="ECO:0008006" key="3">
    <source>
        <dbReference type="Google" id="ProtNLM"/>
    </source>
</evidence>
<sequence length="139" mass="14620">MANGAMLARKTRLEVKDGENWIQVKGFKDFSGLGGGSAAVVDVSDLDSDAKEKLIGLPDEGQISISLNYIESDPGQQFLEEARLSGDLIDARIVLRNNNGFAYSAAVLTFEKSGGVDAVLAGTVGMEISGLVTKVTVTP</sequence>
<dbReference type="EMBL" id="JAOCKX010000077">
    <property type="protein sequence ID" value="MDH2134930.1"/>
    <property type="molecule type" value="Genomic_DNA"/>
</dbReference>
<gene>
    <name evidence="1" type="ORF">N5J77_27745</name>
</gene>
<accession>A0AA42WZZ7</accession>
<dbReference type="Proteomes" id="UP001162318">
    <property type="component" value="Unassembled WGS sequence"/>
</dbReference>
<dbReference type="Gene3D" id="4.10.410.40">
    <property type="match status" value="1"/>
</dbReference>
<dbReference type="AlphaFoldDB" id="A0AA42WZZ7"/>
<comment type="caution">
    <text evidence="1">The sequence shown here is derived from an EMBL/GenBank/DDBJ whole genome shotgun (WGS) entry which is preliminary data.</text>
</comment>
<name>A0AA42WZZ7_SPHYA</name>
<proteinExistence type="predicted"/>
<reference evidence="1" key="1">
    <citation type="submission" date="2022-09" db="EMBL/GenBank/DDBJ databases">
        <title>Intensive care unit water sources are persistently colonized with multi-drug resistant bacteria and are the site of extensive horizontal gene transfer of antibiotic resistance genes.</title>
        <authorList>
            <person name="Diorio-Toth L."/>
        </authorList>
    </citation>
    <scope>NUCLEOTIDE SEQUENCE</scope>
    <source>
        <strain evidence="1">GD03659</strain>
    </source>
</reference>
<dbReference type="RefSeq" id="WP_279731086.1">
    <property type="nucleotide sequence ID" value="NZ_JAOCKX010000077.1"/>
</dbReference>
<evidence type="ECO:0000313" key="2">
    <source>
        <dbReference type="Proteomes" id="UP001162318"/>
    </source>
</evidence>